<dbReference type="Proteomes" id="UP001165587">
    <property type="component" value="Unassembled WGS sequence"/>
</dbReference>
<dbReference type="AlphaFoldDB" id="A0AA42BVJ6"/>
<keyword evidence="2" id="KW-1185">Reference proteome</keyword>
<comment type="caution">
    <text evidence="1">The sequence shown here is derived from an EMBL/GenBank/DDBJ whole genome shotgun (WGS) entry which is preliminary data.</text>
</comment>
<evidence type="ECO:0000313" key="1">
    <source>
        <dbReference type="EMBL" id="MCS5724538.1"/>
    </source>
</evidence>
<dbReference type="PROSITE" id="PS51318">
    <property type="entry name" value="TAT"/>
    <property type="match status" value="1"/>
</dbReference>
<dbReference type="RefSeq" id="WP_259524962.1">
    <property type="nucleotide sequence ID" value="NZ_JANLCK010000001.1"/>
</dbReference>
<accession>A0AA42BVJ6</accession>
<gene>
    <name evidence="1" type="ORF">N1028_01375</name>
</gene>
<reference evidence="1" key="1">
    <citation type="submission" date="2022-08" db="EMBL/GenBank/DDBJ databases">
        <authorList>
            <person name="Deng Y."/>
            <person name="Han X.-F."/>
            <person name="Zhang Y.-Q."/>
        </authorList>
    </citation>
    <scope>NUCLEOTIDE SEQUENCE</scope>
    <source>
        <strain evidence="1">CPCC 203407</strain>
    </source>
</reference>
<dbReference type="InterPro" id="IPR006311">
    <property type="entry name" value="TAT_signal"/>
</dbReference>
<dbReference type="EMBL" id="JANLCK010000001">
    <property type="protein sequence ID" value="MCS5724538.1"/>
    <property type="molecule type" value="Genomic_DNA"/>
</dbReference>
<proteinExistence type="predicted"/>
<sequence>MNGIDRRSFLRTLGLRAVASAASTRSPEIARPPSLPWPPHPIRCAPIDELRLLALQEGLPLPDAALEMLGRRTVRLTGLRPGTRVAEAWLRTPAGLDNTGRLSAGETIVLDIDRSADALAATELTGTGWLTVELSTDEDEDEDDGDLPVVGRSRCLRIEFRHPRERPSARGGLPLQLDPHLQLPRVWSEPVQELGLDTAGQAAYVRVRDRLAETQGLEADQGAGAGLALHRLLGYPDDTSGTMPAECAEIAGPGEWTLLAQLSIGRASRVFVWTAPGDAGSRTVGLLR</sequence>
<protein>
    <submittedName>
        <fullName evidence="1">Uncharacterized protein</fullName>
    </submittedName>
</protein>
<organism evidence="1 2">
    <name type="scientific">Herbiconiux oxytropis</name>
    <dbReference type="NCBI Taxonomy" id="2970915"/>
    <lineage>
        <taxon>Bacteria</taxon>
        <taxon>Bacillati</taxon>
        <taxon>Actinomycetota</taxon>
        <taxon>Actinomycetes</taxon>
        <taxon>Micrococcales</taxon>
        <taxon>Microbacteriaceae</taxon>
        <taxon>Herbiconiux</taxon>
    </lineage>
</organism>
<evidence type="ECO:0000313" key="2">
    <source>
        <dbReference type="Proteomes" id="UP001165587"/>
    </source>
</evidence>
<name>A0AA42BVJ6_9MICO</name>